<dbReference type="Pfam" id="PF01636">
    <property type="entry name" value="APH"/>
    <property type="match status" value="1"/>
</dbReference>
<dbReference type="EMBL" id="QUBR01000001">
    <property type="protein sequence ID" value="REK74085.1"/>
    <property type="molecule type" value="Genomic_DNA"/>
</dbReference>
<feature type="domain" description="Aminoglycoside phosphotransferase" evidence="1">
    <location>
        <begin position="26"/>
        <end position="249"/>
    </location>
</feature>
<dbReference type="Gene3D" id="3.30.200.20">
    <property type="entry name" value="Phosphorylase Kinase, domain 1"/>
    <property type="match status" value="1"/>
</dbReference>
<dbReference type="AlphaFoldDB" id="A0A371PDS7"/>
<evidence type="ECO:0000313" key="2">
    <source>
        <dbReference type="EMBL" id="REK74085.1"/>
    </source>
</evidence>
<protein>
    <submittedName>
        <fullName evidence="2">Phosphotransferase family protein</fullName>
    </submittedName>
</protein>
<reference evidence="2 3" key="1">
    <citation type="submission" date="2018-08" db="EMBL/GenBank/DDBJ databases">
        <title>Aeromicrobium sp. M2KJ-4, whole genome shotgun sequence.</title>
        <authorList>
            <person name="Tuo L."/>
        </authorList>
    </citation>
    <scope>NUCLEOTIDE SEQUENCE [LARGE SCALE GENOMIC DNA]</scope>
    <source>
        <strain evidence="2 3">M2KJ-4</strain>
    </source>
</reference>
<dbReference type="InterPro" id="IPR052898">
    <property type="entry name" value="ACAD10-like"/>
</dbReference>
<proteinExistence type="predicted"/>
<dbReference type="PANTHER" id="PTHR47829">
    <property type="entry name" value="HYDROLASE, PUTATIVE (AFU_ORTHOLOGUE AFUA_1G12880)-RELATED"/>
    <property type="match status" value="1"/>
</dbReference>
<dbReference type="Proteomes" id="UP000265581">
    <property type="component" value="Unassembled WGS sequence"/>
</dbReference>
<dbReference type="Gene3D" id="3.90.1200.10">
    <property type="match status" value="1"/>
</dbReference>
<keyword evidence="2" id="KW-0808">Transferase</keyword>
<sequence>MALDLDALGALLRADGVEAVAPFSAVRVGRGQSNLTYLVEDAAGSRWIVRRPPRGHLLDSAHDVLREHRILSALQGTGVPVPAVVARYVDAALAETPVVVMEHVDGLVVDRPKVAEGTGVALRAALGPALATTLATVHDVDIEAVGLSDLASHAPYAARQLKRWSRQWEASRTRELPALDRLTDLLRSTMPEQHELTLVHGDFHIRNVIADPETGAMRAVLDWELSTLGDPLADIGSLLAYWPEPGDPPTGLFAASTLPGFADRRAMAETYLSASGRSSTDLEYWHVLGLWKIAVISEGVLRRALDDPRNAADGGPPEPAFVDSLVERAWTTARAAGLDT</sequence>
<dbReference type="InterPro" id="IPR011009">
    <property type="entry name" value="Kinase-like_dom_sf"/>
</dbReference>
<dbReference type="OrthoDB" id="3806873at2"/>
<evidence type="ECO:0000259" key="1">
    <source>
        <dbReference type="Pfam" id="PF01636"/>
    </source>
</evidence>
<dbReference type="CDD" id="cd05154">
    <property type="entry name" value="ACAD10_11_N-like"/>
    <property type="match status" value="1"/>
</dbReference>
<organism evidence="2 3">
    <name type="scientific">Aeromicrobium endophyticum</name>
    <dbReference type="NCBI Taxonomy" id="2292704"/>
    <lineage>
        <taxon>Bacteria</taxon>
        <taxon>Bacillati</taxon>
        <taxon>Actinomycetota</taxon>
        <taxon>Actinomycetes</taxon>
        <taxon>Propionibacteriales</taxon>
        <taxon>Nocardioidaceae</taxon>
        <taxon>Aeromicrobium</taxon>
    </lineage>
</organism>
<dbReference type="PANTHER" id="PTHR47829:SF1">
    <property type="entry name" value="HAD FAMILY PHOSPHATASE"/>
    <property type="match status" value="1"/>
</dbReference>
<dbReference type="GO" id="GO:0016740">
    <property type="term" value="F:transferase activity"/>
    <property type="evidence" value="ECO:0007669"/>
    <property type="project" value="UniProtKB-KW"/>
</dbReference>
<dbReference type="SUPFAM" id="SSF56112">
    <property type="entry name" value="Protein kinase-like (PK-like)"/>
    <property type="match status" value="1"/>
</dbReference>
<gene>
    <name evidence="2" type="ORF">DX116_08260</name>
</gene>
<comment type="caution">
    <text evidence="2">The sequence shown here is derived from an EMBL/GenBank/DDBJ whole genome shotgun (WGS) entry which is preliminary data.</text>
</comment>
<keyword evidence="3" id="KW-1185">Reference proteome</keyword>
<dbReference type="InterPro" id="IPR002575">
    <property type="entry name" value="Aminoglycoside_PTrfase"/>
</dbReference>
<name>A0A371PDS7_9ACTN</name>
<evidence type="ECO:0000313" key="3">
    <source>
        <dbReference type="Proteomes" id="UP000265581"/>
    </source>
</evidence>
<accession>A0A371PDS7</accession>
<dbReference type="InterPro" id="IPR041726">
    <property type="entry name" value="ACAD10_11_N"/>
</dbReference>